<sequence>MSKLLDKEYESKSLAELVKAPVSALAGVTDNDAHLLQEAFHIRTVGDLGRNKFFRAATALVDLADSMK</sequence>
<dbReference type="Proteomes" id="UP001596004">
    <property type="component" value="Unassembled WGS sequence"/>
</dbReference>
<comment type="caution">
    <text evidence="1">The sequence shown here is derived from an EMBL/GenBank/DDBJ whole genome shotgun (WGS) entry which is preliminary data.</text>
</comment>
<organism evidence="1 2">
    <name type="scientific">Sphaerisporangium dianthi</name>
    <dbReference type="NCBI Taxonomy" id="1436120"/>
    <lineage>
        <taxon>Bacteria</taxon>
        <taxon>Bacillati</taxon>
        <taxon>Actinomycetota</taxon>
        <taxon>Actinomycetes</taxon>
        <taxon>Streptosporangiales</taxon>
        <taxon>Streptosporangiaceae</taxon>
        <taxon>Sphaerisporangium</taxon>
    </lineage>
</organism>
<dbReference type="EMBL" id="JBHSFP010000022">
    <property type="protein sequence ID" value="MFC4534337.1"/>
    <property type="molecule type" value="Genomic_DNA"/>
</dbReference>
<keyword evidence="2" id="KW-1185">Reference proteome</keyword>
<dbReference type="RefSeq" id="WP_380844800.1">
    <property type="nucleotide sequence ID" value="NZ_JBHSFP010000022.1"/>
</dbReference>
<name>A0ABV9CNA5_9ACTN</name>
<reference evidence="2" key="1">
    <citation type="journal article" date="2019" name="Int. J. Syst. Evol. Microbiol.">
        <title>The Global Catalogue of Microorganisms (GCM) 10K type strain sequencing project: providing services to taxonomists for standard genome sequencing and annotation.</title>
        <authorList>
            <consortium name="The Broad Institute Genomics Platform"/>
            <consortium name="The Broad Institute Genome Sequencing Center for Infectious Disease"/>
            <person name="Wu L."/>
            <person name="Ma J."/>
        </authorList>
    </citation>
    <scope>NUCLEOTIDE SEQUENCE [LARGE SCALE GENOMIC DNA]</scope>
    <source>
        <strain evidence="2">CGMCC 4.7132</strain>
    </source>
</reference>
<proteinExistence type="predicted"/>
<accession>A0ABV9CNA5</accession>
<evidence type="ECO:0000313" key="1">
    <source>
        <dbReference type="EMBL" id="MFC4534337.1"/>
    </source>
</evidence>
<protein>
    <submittedName>
        <fullName evidence="1">Uncharacterized protein</fullName>
    </submittedName>
</protein>
<evidence type="ECO:0000313" key="2">
    <source>
        <dbReference type="Proteomes" id="UP001596004"/>
    </source>
</evidence>
<gene>
    <name evidence="1" type="ORF">ACFO60_26560</name>
</gene>